<gene>
    <name evidence="4" type="ORF">Msub_20779</name>
</gene>
<dbReference type="PATRIC" id="fig|1658765.3.peg.4043"/>
<evidence type="ECO:0000313" key="5">
    <source>
        <dbReference type="Proteomes" id="UP000036102"/>
    </source>
</evidence>
<dbReference type="AlphaFoldDB" id="A0A0J7J5X2"/>
<dbReference type="EMBL" id="LFBU01000002">
    <property type="protein sequence ID" value="KMQ73567.1"/>
    <property type="molecule type" value="Genomic_DNA"/>
</dbReference>
<comment type="subcellular location">
    <subcellularLocation>
        <location evidence="1">Secreted</location>
    </subcellularLocation>
</comment>
<dbReference type="RefSeq" id="WP_048497799.1">
    <property type="nucleotide sequence ID" value="NZ_LFBU01000002.1"/>
</dbReference>
<protein>
    <submittedName>
        <fullName evidence="4">Peptidoglycan/xylan/chitin deacetylase, PgdA/CDA1 family</fullName>
    </submittedName>
</protein>
<dbReference type="Proteomes" id="UP000036102">
    <property type="component" value="Unassembled WGS sequence"/>
</dbReference>
<dbReference type="PANTHER" id="PTHR34216:SF3">
    <property type="entry name" value="POLY-BETA-1,6-N-ACETYL-D-GLUCOSAMINE N-DEACETYLASE"/>
    <property type="match status" value="1"/>
</dbReference>
<evidence type="ECO:0000256" key="1">
    <source>
        <dbReference type="ARBA" id="ARBA00004613"/>
    </source>
</evidence>
<evidence type="ECO:0000256" key="2">
    <source>
        <dbReference type="ARBA" id="ARBA00022729"/>
    </source>
</evidence>
<sequence>MIWGAVFLGLVMLVLFSKRYGWWRPAVGLNHPRILMYHMVSEHRPGAKFNKLRVKPEAFEWQIRWLRDNGWHFALMSELAAPDQLPPKTVFLTFDDGFEDNYRLAHPVLQKYGAKATLYLVVDRFDRDWSTAKKAHHNTGELMREPKLTDGQLSTMLGSGCWELGGHTLTHANLARLDEEQKLAEIRGCREQLGSCFGVDVSSFAYPFGIYDQTDVALAEKAGFTSAVTTVEGIDMNLQARRFELSRVKVSGKDNRLAFRLRMRTGRRG</sequence>
<organism evidence="4 5">
    <name type="scientific">Marinobacter subterrani</name>
    <dbReference type="NCBI Taxonomy" id="1658765"/>
    <lineage>
        <taxon>Bacteria</taxon>
        <taxon>Pseudomonadati</taxon>
        <taxon>Pseudomonadota</taxon>
        <taxon>Gammaproteobacteria</taxon>
        <taxon>Pseudomonadales</taxon>
        <taxon>Marinobacteraceae</taxon>
        <taxon>Marinobacter</taxon>
    </lineage>
</organism>
<comment type="caution">
    <text evidence="4">The sequence shown here is derived from an EMBL/GenBank/DDBJ whole genome shotgun (WGS) entry which is preliminary data.</text>
</comment>
<dbReference type="InterPro" id="IPR051398">
    <property type="entry name" value="Polysacch_Deacetylase"/>
</dbReference>
<dbReference type="CDD" id="cd10918">
    <property type="entry name" value="CE4_NodB_like_5s_6s"/>
    <property type="match status" value="1"/>
</dbReference>
<proteinExistence type="predicted"/>
<dbReference type="InterPro" id="IPR011330">
    <property type="entry name" value="Glyco_hydro/deAcase_b/a-brl"/>
</dbReference>
<dbReference type="GO" id="GO:0005576">
    <property type="term" value="C:extracellular region"/>
    <property type="evidence" value="ECO:0007669"/>
    <property type="project" value="UniProtKB-SubCell"/>
</dbReference>
<dbReference type="GO" id="GO:0016810">
    <property type="term" value="F:hydrolase activity, acting on carbon-nitrogen (but not peptide) bonds"/>
    <property type="evidence" value="ECO:0007669"/>
    <property type="project" value="InterPro"/>
</dbReference>
<evidence type="ECO:0000313" key="4">
    <source>
        <dbReference type="EMBL" id="KMQ73567.1"/>
    </source>
</evidence>
<dbReference type="PANTHER" id="PTHR34216">
    <property type="match status" value="1"/>
</dbReference>
<name>A0A0J7J5X2_9GAMM</name>
<evidence type="ECO:0000259" key="3">
    <source>
        <dbReference type="PROSITE" id="PS51677"/>
    </source>
</evidence>
<keyword evidence="2" id="KW-0732">Signal</keyword>
<dbReference type="Gene3D" id="3.20.20.370">
    <property type="entry name" value="Glycoside hydrolase/deacetylase"/>
    <property type="match status" value="1"/>
</dbReference>
<keyword evidence="5" id="KW-1185">Reference proteome</keyword>
<dbReference type="OrthoDB" id="9814639at2"/>
<dbReference type="STRING" id="1658765.Msub_20779"/>
<dbReference type="GO" id="GO:0005975">
    <property type="term" value="P:carbohydrate metabolic process"/>
    <property type="evidence" value="ECO:0007669"/>
    <property type="project" value="InterPro"/>
</dbReference>
<reference evidence="4 5" key="1">
    <citation type="submission" date="2015-06" db="EMBL/GenBank/DDBJ databases">
        <title>Marinobacter subterrani, a genetically tractable neutrophilic iron-oxidizing strain isolated from the Soudan Iron Mine.</title>
        <authorList>
            <person name="Bonis B.M."/>
            <person name="Gralnick J.A."/>
        </authorList>
    </citation>
    <scope>NUCLEOTIDE SEQUENCE [LARGE SCALE GENOMIC DNA]</scope>
    <source>
        <strain evidence="4 5">JG233</strain>
    </source>
</reference>
<dbReference type="InterPro" id="IPR002509">
    <property type="entry name" value="NODB_dom"/>
</dbReference>
<dbReference type="SUPFAM" id="SSF88713">
    <property type="entry name" value="Glycoside hydrolase/deacetylase"/>
    <property type="match status" value="1"/>
</dbReference>
<dbReference type="Pfam" id="PF01522">
    <property type="entry name" value="Polysacc_deac_1"/>
    <property type="match status" value="1"/>
</dbReference>
<feature type="domain" description="NodB homology" evidence="3">
    <location>
        <begin position="88"/>
        <end position="269"/>
    </location>
</feature>
<accession>A0A0J7J5X2</accession>
<dbReference type="PROSITE" id="PS51677">
    <property type="entry name" value="NODB"/>
    <property type="match status" value="1"/>
</dbReference>